<dbReference type="AlphaFoldDB" id="A0A848J0M1"/>
<feature type="transmembrane region" description="Helical" evidence="1">
    <location>
        <begin position="12"/>
        <end position="30"/>
    </location>
</feature>
<dbReference type="EMBL" id="JABBNU010000011">
    <property type="protein sequence ID" value="NMM50107.1"/>
    <property type="molecule type" value="Genomic_DNA"/>
</dbReference>
<protein>
    <recommendedName>
        <fullName evidence="4">AsmA-like protein</fullName>
    </recommendedName>
</protein>
<reference evidence="2 3" key="1">
    <citation type="submission" date="2020-04" db="EMBL/GenBank/DDBJ databases">
        <title>Flammeovirgaceae bacterium KN852 isolated from deep sea.</title>
        <authorList>
            <person name="Zhang D.-C."/>
        </authorList>
    </citation>
    <scope>NUCLEOTIDE SEQUENCE [LARGE SCALE GENOMIC DNA]</scope>
    <source>
        <strain evidence="2 3">KN852</strain>
    </source>
</reference>
<keyword evidence="1" id="KW-1133">Transmembrane helix</keyword>
<evidence type="ECO:0000256" key="1">
    <source>
        <dbReference type="SAM" id="Phobius"/>
    </source>
</evidence>
<keyword evidence="1" id="KW-0472">Membrane</keyword>
<accession>A0A848J0M1</accession>
<comment type="caution">
    <text evidence="2">The sequence shown here is derived from an EMBL/GenBank/DDBJ whole genome shotgun (WGS) entry which is preliminary data.</text>
</comment>
<dbReference type="Proteomes" id="UP000559010">
    <property type="component" value="Unassembled WGS sequence"/>
</dbReference>
<keyword evidence="3" id="KW-1185">Reference proteome</keyword>
<gene>
    <name evidence="2" type="ORF">HH304_16990</name>
</gene>
<organism evidence="2 3">
    <name type="scientific">Marinigracilibium pacificum</name>
    <dbReference type="NCBI Taxonomy" id="2729599"/>
    <lineage>
        <taxon>Bacteria</taxon>
        <taxon>Pseudomonadati</taxon>
        <taxon>Bacteroidota</taxon>
        <taxon>Cytophagia</taxon>
        <taxon>Cytophagales</taxon>
        <taxon>Flammeovirgaceae</taxon>
        <taxon>Marinigracilibium</taxon>
    </lineage>
</organism>
<evidence type="ECO:0000313" key="3">
    <source>
        <dbReference type="Proteomes" id="UP000559010"/>
    </source>
</evidence>
<dbReference type="RefSeq" id="WP_169684345.1">
    <property type="nucleotide sequence ID" value="NZ_JABBNU010000011.1"/>
</dbReference>
<sequence length="550" mass="62905">MKSSSFSKKRVFIFSTIGILLIIGFSLKYFSEDHVKKIINNSRSEYSFDIENVRLSIFERSITFEGVDIHPKETLENDSIKDIIKAKAQLFKLSGVSFSKLYFNGKFVADQLFINNLDISHYSGTKNEVKDSLTTTGKKQHENIWNIISEGILIKGFEIKDSYYKNYYSHNNDQLIMSAGPININVSEITTDSSRIKSETPFLLRDAKFDINQITYHDKDSLFKYEVSSISFEDKNLTISGINYSPVEDLETTSLKVGKQVDIPRIFVDQLIMYNPVIDSLDAYIDLDSMLIDSVSLELFRNKNIHLYPQPTKDLFAGMILSAPIKFNIPHLTIKDASIIYKEKQVNEYADLLMINITSLQSDITNLTNLENNILKNNKYNINVSCLFMSGTSLKVNINGSYDDEYQTFHTSGKLDRMKMSSLNSFVTPLTHMKIDGNLHEITFSFSGNDYKSKGWMLMPYTDLNVELYGKHKNSNHKPIESFLANRLIAKDNVIGDKHFHYGEIKFDRVRTKSAFHFMANSLKTGAISTLLRKHKGLPPNYQIPNTSAF</sequence>
<evidence type="ECO:0008006" key="4">
    <source>
        <dbReference type="Google" id="ProtNLM"/>
    </source>
</evidence>
<name>A0A848J0M1_9BACT</name>
<keyword evidence="1" id="KW-0812">Transmembrane</keyword>
<evidence type="ECO:0000313" key="2">
    <source>
        <dbReference type="EMBL" id="NMM50107.1"/>
    </source>
</evidence>
<proteinExistence type="predicted"/>